<dbReference type="InParanoid" id="A0A507AXS3"/>
<dbReference type="OrthoDB" id="2308815at2759"/>
<dbReference type="GeneID" id="41976437"/>
<comment type="similarity">
    <text evidence="1">Belongs to the CoA-transferase III family.</text>
</comment>
<dbReference type="GO" id="GO:0003824">
    <property type="term" value="F:catalytic activity"/>
    <property type="evidence" value="ECO:0007669"/>
    <property type="project" value="InterPro"/>
</dbReference>
<dbReference type="EMBL" id="SKBQ01000062">
    <property type="protein sequence ID" value="TPX09799.1"/>
    <property type="molecule type" value="Genomic_DNA"/>
</dbReference>
<dbReference type="Proteomes" id="UP000319257">
    <property type="component" value="Unassembled WGS sequence"/>
</dbReference>
<name>A0A507AXS3_9PEZI</name>
<dbReference type="RefSeq" id="XP_030991510.1">
    <property type="nucleotide sequence ID" value="XM_031143907.1"/>
</dbReference>
<comment type="caution">
    <text evidence="2">The sequence shown here is derived from an EMBL/GenBank/DDBJ whole genome shotgun (WGS) entry which is preliminary data.</text>
</comment>
<dbReference type="PROSITE" id="PS51257">
    <property type="entry name" value="PROKAR_LIPOPROTEIN"/>
    <property type="match status" value="1"/>
</dbReference>
<dbReference type="STRING" id="1093900.A0A507AXS3"/>
<evidence type="ECO:0000256" key="1">
    <source>
        <dbReference type="ARBA" id="ARBA00008383"/>
    </source>
</evidence>
<accession>A0A507AXS3</accession>
<dbReference type="InterPro" id="IPR023606">
    <property type="entry name" value="CoA-Trfase_III_dom_1_sf"/>
</dbReference>
<dbReference type="PANTHER" id="PTHR48229">
    <property type="entry name" value="CAIB/BAIF FAMILY ENZYME (AFU_ORTHOLOGUE AFUA_1G05360)-RELATED"/>
    <property type="match status" value="1"/>
</dbReference>
<evidence type="ECO:0000313" key="2">
    <source>
        <dbReference type="EMBL" id="TPX09799.1"/>
    </source>
</evidence>
<dbReference type="AlphaFoldDB" id="A0A507AXS3"/>
<dbReference type="InterPro" id="IPR052985">
    <property type="entry name" value="CoA-trans_III_biosynth/detox"/>
</dbReference>
<dbReference type="SUPFAM" id="SSF89796">
    <property type="entry name" value="CoA-transferase family III (CaiB/BaiF)"/>
    <property type="match status" value="2"/>
</dbReference>
<proteinExistence type="inferred from homology"/>
<dbReference type="InterPro" id="IPR003673">
    <property type="entry name" value="CoA-Trfase_fam_III"/>
</dbReference>
<organism evidence="2 3">
    <name type="scientific">Thyridium curvatum</name>
    <dbReference type="NCBI Taxonomy" id="1093900"/>
    <lineage>
        <taxon>Eukaryota</taxon>
        <taxon>Fungi</taxon>
        <taxon>Dikarya</taxon>
        <taxon>Ascomycota</taxon>
        <taxon>Pezizomycotina</taxon>
        <taxon>Sordariomycetes</taxon>
        <taxon>Sordariomycetidae</taxon>
        <taxon>Thyridiales</taxon>
        <taxon>Thyridiaceae</taxon>
        <taxon>Thyridium</taxon>
    </lineage>
</organism>
<protein>
    <submittedName>
        <fullName evidence="2">Uncharacterized protein</fullName>
    </submittedName>
</protein>
<dbReference type="Gene3D" id="3.40.50.10540">
    <property type="entry name" value="Crotonobetainyl-coa:carnitine coa-transferase, domain 1"/>
    <property type="match status" value="1"/>
</dbReference>
<keyword evidence="3" id="KW-1185">Reference proteome</keyword>
<evidence type="ECO:0000313" key="3">
    <source>
        <dbReference type="Proteomes" id="UP000319257"/>
    </source>
</evidence>
<sequence>MAVKTICTVSTTSAYTTAAGSIAALHALVASCQGQLPPELLPYIQKVYFTSLFGDDDVLYFPCPFKAREAVSALKALEGCAAAAIADLRYGRAPRFIEVDLDRTACFLMSAYVTTIDGLDKGHEDVKSLLVDTDLNQAQSILYRRLSANLYETKKPGEFYHIHGSLEASRTLSMLGLPPFNPEMTDYRQCVETIEKAVKRYTVDELEAMNSKENQAGAPALTWDAFSQTPHGQALMKLPPFTTTSLETLTPPVPFPETALALGQRQPQCLAGIKVVEFCRIIAGPVIGRSLAAHGASVIKVTSPFLPDVPFFQVDVNTGKHTTELHLRDNDQDRAAFERLLAEADVLIDGYRPGALDKLGYGTEYLADLARARGRGFVYVAEDCFGGTGTGTGTGPGAADPEWAPRPGWQQIADCVTGLAWDQGRFMGLDEPVVPPFPMSDYGTGALGAAAALSALYLRARRGGSWACRTSLCQYDVFLRSLGALPAGVLARARKAHDPAFFGLRHHDSVDEVGRRAVGSVRALFPHLFADGMMHSAWSPGFGAQIRWPREALKVKGLRVGHVRATRPNGFDAPSWDGWEVDEDVALGS</sequence>
<dbReference type="PANTHER" id="PTHR48229:SF1">
    <property type="entry name" value="ALPHA METHYLACYL-COA RACEMASE-RELATED"/>
    <property type="match status" value="1"/>
</dbReference>
<reference evidence="2 3" key="1">
    <citation type="submission" date="2019-06" db="EMBL/GenBank/DDBJ databases">
        <title>Draft genome sequence of the filamentous fungus Phialemoniopsis curvata isolated from diesel fuel.</title>
        <authorList>
            <person name="Varaljay V.A."/>
            <person name="Lyon W.J."/>
            <person name="Crouch A.L."/>
            <person name="Drake C.E."/>
            <person name="Hollomon J.M."/>
            <person name="Nadeau L.J."/>
            <person name="Nunn H.S."/>
            <person name="Stevenson B.S."/>
            <person name="Bojanowski C.L."/>
            <person name="Crookes-Goodson W.J."/>
        </authorList>
    </citation>
    <scope>NUCLEOTIDE SEQUENCE [LARGE SCALE GENOMIC DNA]</scope>
    <source>
        <strain evidence="2 3">D216</strain>
    </source>
</reference>
<dbReference type="Pfam" id="PF02515">
    <property type="entry name" value="CoA_transf_3"/>
    <property type="match status" value="1"/>
</dbReference>
<gene>
    <name evidence="2" type="ORF">E0L32_008990</name>
</gene>